<reference evidence="4 5" key="1">
    <citation type="submission" date="2015-06" db="EMBL/GenBank/DDBJ databases">
        <title>A Comprehensive Approach to Explore the Metabolic and Phylogenetic Diversity of Bacterial Steroid Degradation in the Environment: Testosterone as an Example.</title>
        <authorList>
            <person name="Yang F.-C."/>
            <person name="Chen Y.-L."/>
            <person name="Yu C.-P."/>
            <person name="Tang S.-L."/>
            <person name="Wang P.-H."/>
            <person name="Ismail W."/>
            <person name="Wang C.-H."/>
            <person name="Yang C.-Y."/>
            <person name="Chiang Y.-R."/>
        </authorList>
    </citation>
    <scope>NUCLEOTIDE SEQUENCE [LARGE SCALE GENOMIC DNA]</scope>
    <source>
        <strain evidence="4 5">DSM 18526</strain>
    </source>
</reference>
<protein>
    <submittedName>
        <fullName evidence="4">3-ketoacyl-ACP reductase</fullName>
    </submittedName>
</protein>
<dbReference type="RefSeq" id="WP_066921813.1">
    <property type="nucleotide sequence ID" value="NZ_CP011971.1"/>
</dbReference>
<dbReference type="EMBL" id="CP011971">
    <property type="protein sequence ID" value="AMN47992.1"/>
    <property type="molecule type" value="Genomic_DNA"/>
</dbReference>
<dbReference type="CDD" id="cd05233">
    <property type="entry name" value="SDR_c"/>
    <property type="match status" value="1"/>
</dbReference>
<evidence type="ECO:0000256" key="2">
    <source>
        <dbReference type="ARBA" id="ARBA00023002"/>
    </source>
</evidence>
<dbReference type="FunFam" id="3.40.50.720:FF:000084">
    <property type="entry name" value="Short-chain dehydrogenase reductase"/>
    <property type="match status" value="1"/>
</dbReference>
<evidence type="ECO:0000313" key="4">
    <source>
        <dbReference type="EMBL" id="AMN47992.1"/>
    </source>
</evidence>
<name>A0A127FC46_STEDE</name>
<dbReference type="AlphaFoldDB" id="A0A127FC46"/>
<accession>A0A127FC46</accession>
<dbReference type="PANTHER" id="PTHR24321">
    <property type="entry name" value="DEHYDROGENASES, SHORT CHAIN"/>
    <property type="match status" value="1"/>
</dbReference>
<sequence length="254" mass="26049">MRLKDKVAVITGAGSGIGRATAELFAAEGAAVLASDLNAGSLEETVVAIRSAGGRIIGVQGNVTLRAEAEAMIDQAIDHYGRIDVLVNNAGAMDYNHGVGSVPDDVWDRMLAVNLTGPMFTSRRAVQCMLTGGGGAIVNVASAAGASGAVAGAAYTSSKHGLIGLTRSTAWMYAQQNIRCNAILPGGVQTSIVSSMDPNKWDAEGTARVGVFHQTMPGILEPIDIALLALFLASDEARQINGALVSADGGWLAN</sequence>
<dbReference type="InterPro" id="IPR002347">
    <property type="entry name" value="SDR_fam"/>
</dbReference>
<gene>
    <name evidence="4" type="ORF">ACG33_12965</name>
</gene>
<evidence type="ECO:0000313" key="5">
    <source>
        <dbReference type="Proteomes" id="UP000070250"/>
    </source>
</evidence>
<dbReference type="STRING" id="465721.ACG33_12965"/>
<keyword evidence="5" id="KW-1185">Reference proteome</keyword>
<evidence type="ECO:0000256" key="3">
    <source>
        <dbReference type="RuleBase" id="RU000363"/>
    </source>
</evidence>
<dbReference type="KEGG" id="sdf:ACG33_12965"/>
<dbReference type="InterPro" id="IPR036291">
    <property type="entry name" value="NAD(P)-bd_dom_sf"/>
</dbReference>
<dbReference type="SUPFAM" id="SSF51735">
    <property type="entry name" value="NAD(P)-binding Rossmann-fold domains"/>
    <property type="match status" value="1"/>
</dbReference>
<dbReference type="PANTHER" id="PTHR24321:SF8">
    <property type="entry name" value="ESTRADIOL 17-BETA-DEHYDROGENASE 8-RELATED"/>
    <property type="match status" value="1"/>
</dbReference>
<dbReference type="Pfam" id="PF00106">
    <property type="entry name" value="adh_short"/>
    <property type="match status" value="1"/>
</dbReference>
<dbReference type="OrthoDB" id="6861885at2"/>
<proteinExistence type="inferred from homology"/>
<evidence type="ECO:0000256" key="1">
    <source>
        <dbReference type="ARBA" id="ARBA00006484"/>
    </source>
</evidence>
<dbReference type="PRINTS" id="PR00081">
    <property type="entry name" value="GDHRDH"/>
</dbReference>
<dbReference type="PRINTS" id="PR00080">
    <property type="entry name" value="SDRFAMILY"/>
</dbReference>
<dbReference type="Gene3D" id="3.40.50.720">
    <property type="entry name" value="NAD(P)-binding Rossmann-like Domain"/>
    <property type="match status" value="1"/>
</dbReference>
<dbReference type="PROSITE" id="PS00061">
    <property type="entry name" value="ADH_SHORT"/>
    <property type="match status" value="1"/>
</dbReference>
<comment type="similarity">
    <text evidence="1 3">Belongs to the short-chain dehydrogenases/reductases (SDR) family.</text>
</comment>
<keyword evidence="2" id="KW-0560">Oxidoreductase</keyword>
<dbReference type="Proteomes" id="UP000070250">
    <property type="component" value="Chromosome"/>
</dbReference>
<dbReference type="GO" id="GO:0016491">
    <property type="term" value="F:oxidoreductase activity"/>
    <property type="evidence" value="ECO:0007669"/>
    <property type="project" value="UniProtKB-KW"/>
</dbReference>
<organism evidence="4 5">
    <name type="scientific">Steroidobacter denitrificans</name>
    <dbReference type="NCBI Taxonomy" id="465721"/>
    <lineage>
        <taxon>Bacteria</taxon>
        <taxon>Pseudomonadati</taxon>
        <taxon>Pseudomonadota</taxon>
        <taxon>Gammaproteobacteria</taxon>
        <taxon>Steroidobacterales</taxon>
        <taxon>Steroidobacteraceae</taxon>
        <taxon>Steroidobacter</taxon>
    </lineage>
</organism>
<dbReference type="InterPro" id="IPR020904">
    <property type="entry name" value="Sc_DH/Rdtase_CS"/>
</dbReference>